<organism evidence="1 2">
    <name type="scientific">Ilyodon furcidens</name>
    <name type="common">goldbreast splitfin</name>
    <dbReference type="NCBI Taxonomy" id="33524"/>
    <lineage>
        <taxon>Eukaryota</taxon>
        <taxon>Metazoa</taxon>
        <taxon>Chordata</taxon>
        <taxon>Craniata</taxon>
        <taxon>Vertebrata</taxon>
        <taxon>Euteleostomi</taxon>
        <taxon>Actinopterygii</taxon>
        <taxon>Neopterygii</taxon>
        <taxon>Teleostei</taxon>
        <taxon>Neoteleostei</taxon>
        <taxon>Acanthomorphata</taxon>
        <taxon>Ovalentaria</taxon>
        <taxon>Atherinomorphae</taxon>
        <taxon>Cyprinodontiformes</taxon>
        <taxon>Goodeidae</taxon>
        <taxon>Ilyodon</taxon>
    </lineage>
</organism>
<comment type="caution">
    <text evidence="1">The sequence shown here is derived from an EMBL/GenBank/DDBJ whole genome shotgun (WGS) entry which is preliminary data.</text>
</comment>
<protein>
    <submittedName>
        <fullName evidence="1">Uncharacterized protein</fullName>
    </submittedName>
</protein>
<gene>
    <name evidence="1" type="ORF">ILYODFUR_032125</name>
</gene>
<sequence>MGRQIGVRFLAQGYIDIWQEEGGIEPHLLDCKTTTLPTEPQSPPKLHPLMVWPASLQNPANASRTSMCPSQCIIIL</sequence>
<dbReference type="EMBL" id="JAHRIQ010016723">
    <property type="protein sequence ID" value="MEQ2226900.1"/>
    <property type="molecule type" value="Genomic_DNA"/>
</dbReference>
<evidence type="ECO:0000313" key="2">
    <source>
        <dbReference type="Proteomes" id="UP001482620"/>
    </source>
</evidence>
<name>A0ABV0T214_9TELE</name>
<proteinExistence type="predicted"/>
<accession>A0ABV0T214</accession>
<evidence type="ECO:0000313" key="1">
    <source>
        <dbReference type="EMBL" id="MEQ2226900.1"/>
    </source>
</evidence>
<dbReference type="Proteomes" id="UP001482620">
    <property type="component" value="Unassembled WGS sequence"/>
</dbReference>
<keyword evidence="2" id="KW-1185">Reference proteome</keyword>
<reference evidence="1 2" key="1">
    <citation type="submission" date="2021-06" db="EMBL/GenBank/DDBJ databases">
        <authorList>
            <person name="Palmer J.M."/>
        </authorList>
    </citation>
    <scope>NUCLEOTIDE SEQUENCE [LARGE SCALE GENOMIC DNA]</scope>
    <source>
        <strain evidence="2">if_2019</strain>
        <tissue evidence="1">Muscle</tissue>
    </source>
</reference>